<dbReference type="CDD" id="cd00761">
    <property type="entry name" value="Glyco_tranf_GTA_type"/>
    <property type="match status" value="1"/>
</dbReference>
<evidence type="ECO:0000313" key="2">
    <source>
        <dbReference type="EMBL" id="MFC1852546.1"/>
    </source>
</evidence>
<evidence type="ECO:0000259" key="1">
    <source>
        <dbReference type="Pfam" id="PF00535"/>
    </source>
</evidence>
<sequence length="244" mass="28129">MNLQNPLISVIIPAYNYQSYLAEAIESVLAQTYHPTEIIVINDGSTDGTETVAKQFVPEIRYFHQPNQGLGTTRNRGVQLAQGDFLAFLDADDVWLADKLLQQYKLFNDDCDLDMAFGYAKQFFSPEIEQELKTKLTHAGEILPGYIAGTLLIKRVSFIKVGLFETDWRVGEFIDWYSKAQEQNLKCVMFPQVVMKRRIHNTNMGIRERQHQTDYVRILKASLDRRRQAEAHGNEIALKKKQNR</sequence>
<evidence type="ECO:0000313" key="3">
    <source>
        <dbReference type="Proteomes" id="UP001594351"/>
    </source>
</evidence>
<dbReference type="Pfam" id="PF00535">
    <property type="entry name" value="Glycos_transf_2"/>
    <property type="match status" value="1"/>
</dbReference>
<gene>
    <name evidence="2" type="ORF">ACFL27_20305</name>
</gene>
<dbReference type="Gene3D" id="3.90.550.10">
    <property type="entry name" value="Spore Coat Polysaccharide Biosynthesis Protein SpsA, Chain A"/>
    <property type="match status" value="1"/>
</dbReference>
<feature type="domain" description="Glycosyltransferase 2-like" evidence="1">
    <location>
        <begin position="9"/>
        <end position="120"/>
    </location>
</feature>
<accession>A0ABV6Z256</accession>
<organism evidence="2 3">
    <name type="scientific">candidate division CSSED10-310 bacterium</name>
    <dbReference type="NCBI Taxonomy" id="2855610"/>
    <lineage>
        <taxon>Bacteria</taxon>
        <taxon>Bacteria division CSSED10-310</taxon>
    </lineage>
</organism>
<name>A0ABV6Z256_UNCC1</name>
<dbReference type="PANTHER" id="PTHR22916:SF3">
    <property type="entry name" value="UDP-GLCNAC:BETAGAL BETA-1,3-N-ACETYLGLUCOSAMINYLTRANSFERASE-LIKE PROTEIN 1"/>
    <property type="match status" value="1"/>
</dbReference>
<proteinExistence type="predicted"/>
<protein>
    <submittedName>
        <fullName evidence="2">Glycosyltransferase family 2 protein</fullName>
    </submittedName>
</protein>
<comment type="caution">
    <text evidence="2">The sequence shown here is derived from an EMBL/GenBank/DDBJ whole genome shotgun (WGS) entry which is preliminary data.</text>
</comment>
<dbReference type="Proteomes" id="UP001594351">
    <property type="component" value="Unassembled WGS sequence"/>
</dbReference>
<reference evidence="2 3" key="1">
    <citation type="submission" date="2024-09" db="EMBL/GenBank/DDBJ databases">
        <title>Laminarin stimulates single cell rates of sulfate reduction while oxygen inhibits transcriptomic activity in coastal marine sediment.</title>
        <authorList>
            <person name="Lindsay M."/>
            <person name="Orcutt B."/>
            <person name="Emerson D."/>
            <person name="Stepanauskas R."/>
            <person name="D'Angelo T."/>
        </authorList>
    </citation>
    <scope>NUCLEOTIDE SEQUENCE [LARGE SCALE GENOMIC DNA]</scope>
    <source>
        <strain evidence="2">SAG AM-311-K15</strain>
    </source>
</reference>
<dbReference type="EMBL" id="JBHPBY010000329">
    <property type="protein sequence ID" value="MFC1852546.1"/>
    <property type="molecule type" value="Genomic_DNA"/>
</dbReference>
<keyword evidence="3" id="KW-1185">Reference proteome</keyword>
<dbReference type="InterPro" id="IPR029044">
    <property type="entry name" value="Nucleotide-diphossugar_trans"/>
</dbReference>
<dbReference type="PANTHER" id="PTHR22916">
    <property type="entry name" value="GLYCOSYLTRANSFERASE"/>
    <property type="match status" value="1"/>
</dbReference>
<dbReference type="InterPro" id="IPR001173">
    <property type="entry name" value="Glyco_trans_2-like"/>
</dbReference>
<dbReference type="SUPFAM" id="SSF53448">
    <property type="entry name" value="Nucleotide-diphospho-sugar transferases"/>
    <property type="match status" value="1"/>
</dbReference>